<dbReference type="EMBL" id="BSYA01000051">
    <property type="protein sequence ID" value="GMG28984.1"/>
    <property type="molecule type" value="Genomic_DNA"/>
</dbReference>
<feature type="compositionally biased region" description="Acidic residues" evidence="1">
    <location>
        <begin position="49"/>
        <end position="63"/>
    </location>
</feature>
<feature type="region of interest" description="Disordered" evidence="1">
    <location>
        <begin position="1"/>
        <end position="20"/>
    </location>
</feature>
<sequence length="96" mass="10094">MSGLSAKTYSCGGEGARFGGGVSDSFLKYLVMPTGSSTAMGTDSSSDGGADDSDERSESESDMLDIFAEDGSGCVEMERRWASARRKKFYCTTAAD</sequence>
<organism evidence="2 3">
    <name type="scientific">Aspergillus oryzae</name>
    <name type="common">Yellow koji mold</name>
    <dbReference type="NCBI Taxonomy" id="5062"/>
    <lineage>
        <taxon>Eukaryota</taxon>
        <taxon>Fungi</taxon>
        <taxon>Dikarya</taxon>
        <taxon>Ascomycota</taxon>
        <taxon>Pezizomycotina</taxon>
        <taxon>Eurotiomycetes</taxon>
        <taxon>Eurotiomycetidae</taxon>
        <taxon>Eurotiales</taxon>
        <taxon>Aspergillaceae</taxon>
        <taxon>Aspergillus</taxon>
        <taxon>Aspergillus subgen. Circumdati</taxon>
    </lineage>
</organism>
<comment type="caution">
    <text evidence="2">The sequence shown here is derived from an EMBL/GenBank/DDBJ whole genome shotgun (WGS) entry which is preliminary data.</text>
</comment>
<gene>
    <name evidence="2" type="ORF">Aory04_000530700</name>
</gene>
<proteinExistence type="predicted"/>
<name>A0AAN5BRG5_ASPOZ</name>
<evidence type="ECO:0000256" key="1">
    <source>
        <dbReference type="SAM" id="MobiDB-lite"/>
    </source>
</evidence>
<reference evidence="2" key="1">
    <citation type="submission" date="2023-04" db="EMBL/GenBank/DDBJ databases">
        <title>Aspergillus oryzae NBRC 4228.</title>
        <authorList>
            <person name="Ichikawa N."/>
            <person name="Sato H."/>
            <person name="Tonouchi N."/>
        </authorList>
    </citation>
    <scope>NUCLEOTIDE SEQUENCE</scope>
    <source>
        <strain evidence="2">NBRC 4228</strain>
    </source>
</reference>
<accession>A0AAN5BRG5</accession>
<evidence type="ECO:0000313" key="3">
    <source>
        <dbReference type="Proteomes" id="UP001165205"/>
    </source>
</evidence>
<evidence type="ECO:0000313" key="2">
    <source>
        <dbReference type="EMBL" id="GMG28984.1"/>
    </source>
</evidence>
<feature type="region of interest" description="Disordered" evidence="1">
    <location>
        <begin position="36"/>
        <end position="65"/>
    </location>
</feature>
<dbReference type="Proteomes" id="UP001165205">
    <property type="component" value="Unassembled WGS sequence"/>
</dbReference>
<feature type="compositionally biased region" description="Low complexity" evidence="1">
    <location>
        <begin position="36"/>
        <end position="48"/>
    </location>
</feature>
<dbReference type="AlphaFoldDB" id="A0AAN5BRG5"/>
<protein>
    <submittedName>
        <fullName evidence="2">Unnamed protein product</fullName>
    </submittedName>
</protein>